<comment type="caution">
    <text evidence="4">The sequence shown here is derived from an EMBL/GenBank/DDBJ whole genome shotgun (WGS) entry which is preliminary data.</text>
</comment>
<name>M5PXU7_DESAF</name>
<dbReference type="Gene3D" id="3.40.50.1820">
    <property type="entry name" value="alpha/beta hydrolase"/>
    <property type="match status" value="1"/>
</dbReference>
<protein>
    <submittedName>
        <fullName evidence="4">Prolyl oligopeptidase family protein</fullName>
    </submittedName>
</protein>
<keyword evidence="2" id="KW-1133">Transmembrane helix</keyword>
<proteinExistence type="predicted"/>
<dbReference type="Pfam" id="PF00326">
    <property type="entry name" value="Peptidase_S9"/>
    <property type="match status" value="1"/>
</dbReference>
<accession>M5PXU7</accession>
<keyword evidence="2" id="KW-0472">Membrane</keyword>
<reference evidence="4 5" key="1">
    <citation type="journal article" date="2013" name="Genome Announc.">
        <title>Draft Genome Sequence for Desulfovibrio africanus Strain PCS.</title>
        <authorList>
            <person name="Brown S.D."/>
            <person name="Utturkar S.M."/>
            <person name="Arkin A.P."/>
            <person name="Deutschbauer A.M."/>
            <person name="Elias D.A."/>
            <person name="Hazen T.C."/>
            <person name="Chakraborty R."/>
        </authorList>
    </citation>
    <scope>NUCLEOTIDE SEQUENCE [LARGE SCALE GENOMIC DNA]</scope>
    <source>
        <strain evidence="4 5">PCS</strain>
    </source>
</reference>
<evidence type="ECO:0000313" key="4">
    <source>
        <dbReference type="EMBL" id="EMG38800.1"/>
    </source>
</evidence>
<keyword evidence="2" id="KW-0812">Transmembrane</keyword>
<feature type="transmembrane region" description="Helical" evidence="2">
    <location>
        <begin position="21"/>
        <end position="42"/>
    </location>
</feature>
<evidence type="ECO:0000256" key="2">
    <source>
        <dbReference type="SAM" id="Phobius"/>
    </source>
</evidence>
<keyword evidence="1" id="KW-0378">Hydrolase</keyword>
<evidence type="ECO:0000313" key="5">
    <source>
        <dbReference type="Proteomes" id="UP000011922"/>
    </source>
</evidence>
<dbReference type="InterPro" id="IPR001375">
    <property type="entry name" value="Peptidase_S9_cat"/>
</dbReference>
<dbReference type="GO" id="GO:0052689">
    <property type="term" value="F:carboxylic ester hydrolase activity"/>
    <property type="evidence" value="ECO:0007669"/>
    <property type="project" value="UniProtKB-ARBA"/>
</dbReference>
<dbReference type="PANTHER" id="PTHR22946">
    <property type="entry name" value="DIENELACTONE HYDROLASE DOMAIN-CONTAINING PROTEIN-RELATED"/>
    <property type="match status" value="1"/>
</dbReference>
<feature type="domain" description="Peptidase S9 prolyl oligopeptidase catalytic" evidence="3">
    <location>
        <begin position="148"/>
        <end position="290"/>
    </location>
</feature>
<dbReference type="SUPFAM" id="SSF53474">
    <property type="entry name" value="alpha/beta-Hydrolases"/>
    <property type="match status" value="1"/>
</dbReference>
<dbReference type="PATRIC" id="fig|1262666.3.peg.437"/>
<evidence type="ECO:0000259" key="3">
    <source>
        <dbReference type="Pfam" id="PF00326"/>
    </source>
</evidence>
<dbReference type="InterPro" id="IPR029058">
    <property type="entry name" value="AB_hydrolase_fold"/>
</dbReference>
<dbReference type="OrthoDB" id="1092902at2"/>
<gene>
    <name evidence="4" type="ORF">PCS_00434</name>
</gene>
<dbReference type="GO" id="GO:0008236">
    <property type="term" value="F:serine-type peptidase activity"/>
    <property type="evidence" value="ECO:0007669"/>
    <property type="project" value="InterPro"/>
</dbReference>
<dbReference type="Proteomes" id="UP000011922">
    <property type="component" value="Unassembled WGS sequence"/>
</dbReference>
<dbReference type="AlphaFoldDB" id="M5PXU7"/>
<organism evidence="4 5">
    <name type="scientific">Desulfocurvibacter africanus PCS</name>
    <dbReference type="NCBI Taxonomy" id="1262666"/>
    <lineage>
        <taxon>Bacteria</taxon>
        <taxon>Pseudomonadati</taxon>
        <taxon>Thermodesulfobacteriota</taxon>
        <taxon>Desulfovibrionia</taxon>
        <taxon>Desulfovibrionales</taxon>
        <taxon>Desulfovibrionaceae</taxon>
        <taxon>Desulfocurvibacter</taxon>
    </lineage>
</organism>
<dbReference type="InterPro" id="IPR050261">
    <property type="entry name" value="FrsA_esterase"/>
</dbReference>
<sequence length="369" mass="40954">METLAEPEPGAIVKRKLVSSTWLRLAVVFCLILACAELRLGLAASFKPSDALSTFSDLSKHLSWEKDAPQVRTISITSTSDGTQQQALFYDPGSKIKRPLLVALHSWSDNYTQKASIPYALWSVQNRWVFIHPDFRGVNNKPQATASKHAIQDIIDALRYAQNNANVDESRIYLIGFSGGAMSALVMAGKYPELWTAVSAWVPVYDLIDWFHYNQIFQPTRHYVSHIAASCGGVPSPGSKAAKDCAQRSPSAYLKGARSKGVRIQIAVGVNDDYVPPSHSLRAFNDLAAAEDVFSKEDMLFIDKQGLLPSRLLDSRTAEADSRHEWPIIFERISQNATLVLFEGKHDIFYDVGLDWLSQQVGPTIHPGH</sequence>
<dbReference type="EMBL" id="AOSV01000003">
    <property type="protein sequence ID" value="EMG38800.1"/>
    <property type="molecule type" value="Genomic_DNA"/>
</dbReference>
<evidence type="ECO:0000256" key="1">
    <source>
        <dbReference type="ARBA" id="ARBA00022801"/>
    </source>
</evidence>
<dbReference type="GO" id="GO:0006508">
    <property type="term" value="P:proteolysis"/>
    <property type="evidence" value="ECO:0007669"/>
    <property type="project" value="InterPro"/>
</dbReference>
<dbReference type="PANTHER" id="PTHR22946:SF9">
    <property type="entry name" value="POLYKETIDE TRANSFERASE AF380"/>
    <property type="match status" value="1"/>
</dbReference>